<proteinExistence type="inferred from homology"/>
<evidence type="ECO:0000256" key="5">
    <source>
        <dbReference type="ARBA" id="ARBA00093776"/>
    </source>
</evidence>
<dbReference type="Pfam" id="PF26158">
    <property type="entry name" value="Claudin_TMEM179-179B"/>
    <property type="match status" value="1"/>
</dbReference>
<feature type="transmembrane region" description="Helical" evidence="6">
    <location>
        <begin position="56"/>
        <end position="78"/>
    </location>
</feature>
<evidence type="ECO:0000313" key="7">
    <source>
        <dbReference type="EMBL" id="MBY09854.1"/>
    </source>
</evidence>
<dbReference type="GeneID" id="135401522"/>
<dbReference type="PANTHER" id="PTHR31872:SF4">
    <property type="entry name" value="TRANSMEMBRANE PROTEIN 179"/>
    <property type="match status" value="1"/>
</dbReference>
<name>A0A2R5LK14_9ACAR</name>
<comment type="similarity">
    <text evidence="5">Belongs to the TMEM179 family.</text>
</comment>
<evidence type="ECO:0000256" key="6">
    <source>
        <dbReference type="SAM" id="Phobius"/>
    </source>
</evidence>
<protein>
    <submittedName>
        <fullName evidence="7">Putative conserved plasma membrane protein</fullName>
    </submittedName>
</protein>
<dbReference type="PANTHER" id="PTHR31872">
    <property type="entry name" value="TRANSMEMBRANE PROTEIN 179"/>
    <property type="match status" value="1"/>
</dbReference>
<keyword evidence="4 6" id="KW-0472">Membrane</keyword>
<dbReference type="InterPro" id="IPR029673">
    <property type="entry name" value="TMEM179"/>
</dbReference>
<feature type="transmembrane region" description="Helical" evidence="6">
    <location>
        <begin position="98"/>
        <end position="122"/>
    </location>
</feature>
<reference evidence="7" key="1">
    <citation type="submission" date="2018-03" db="EMBL/GenBank/DDBJ databases">
        <title>The relapsing fever spirochete Borrelia turicatae persists in the highly oxidative environment of its soft-bodied tick vector.</title>
        <authorList>
            <person name="Bourret T.J."/>
            <person name="Boyle W.K."/>
            <person name="Valenzuela J.G."/>
            <person name="Oliveira F."/>
            <person name="Lopez J.E."/>
        </authorList>
    </citation>
    <scope>NUCLEOTIDE SEQUENCE</scope>
    <source>
        <strain evidence="7">Kansas strain/isolate</strain>
        <tissue evidence="7">Salivary glands</tissue>
    </source>
</reference>
<dbReference type="KEGG" id="oti:135401522"/>
<organism evidence="7">
    <name type="scientific">Ornithodoros turicata</name>
    <dbReference type="NCBI Taxonomy" id="34597"/>
    <lineage>
        <taxon>Eukaryota</taxon>
        <taxon>Metazoa</taxon>
        <taxon>Ecdysozoa</taxon>
        <taxon>Arthropoda</taxon>
        <taxon>Chelicerata</taxon>
        <taxon>Arachnida</taxon>
        <taxon>Acari</taxon>
        <taxon>Parasitiformes</taxon>
        <taxon>Ixodida</taxon>
        <taxon>Ixodoidea</taxon>
        <taxon>Argasidae</taxon>
        <taxon>Ornithodorinae</taxon>
        <taxon>Ornithodoros</taxon>
    </lineage>
</organism>
<evidence type="ECO:0000256" key="4">
    <source>
        <dbReference type="ARBA" id="ARBA00023136"/>
    </source>
</evidence>
<keyword evidence="3 6" id="KW-1133">Transmembrane helix</keyword>
<evidence type="ECO:0000256" key="2">
    <source>
        <dbReference type="ARBA" id="ARBA00022692"/>
    </source>
</evidence>
<dbReference type="AlphaFoldDB" id="A0A2R5LK14"/>
<evidence type="ECO:0000256" key="1">
    <source>
        <dbReference type="ARBA" id="ARBA00004141"/>
    </source>
</evidence>
<sequence length="227" mass="25321">MGLGNILVLTQATCYACTLILSLCTIVSTSIHVYNFNGHCLLYTTGTFDSDDGHFIAKWASAFYCMFTLVIGGVMLMVSFVQLVRMAIFLYKDSDSSFLSAFIDCVVSIAVMLLVLTMSILVSDGFRTWCHAITQRFPACEDASVTQISKPDNVDTVGFYMHIGTAQFGAWSSWVCWVLQAVLCTRKLCVYHERENIIISMARERRLLSSSMDQLHQPEEDVAPMLG</sequence>
<dbReference type="EMBL" id="GGLE01005728">
    <property type="protein sequence ID" value="MBY09854.1"/>
    <property type="molecule type" value="Transcribed_RNA"/>
</dbReference>
<dbReference type="RefSeq" id="XP_064490048.1">
    <property type="nucleotide sequence ID" value="XM_064633978.1"/>
</dbReference>
<comment type="subcellular location">
    <subcellularLocation>
        <location evidence="1">Membrane</location>
        <topology evidence="1">Multi-pass membrane protein</topology>
    </subcellularLocation>
</comment>
<feature type="transmembrane region" description="Helical" evidence="6">
    <location>
        <begin position="12"/>
        <end position="36"/>
    </location>
</feature>
<dbReference type="InterPro" id="IPR059010">
    <property type="entry name" value="TMEM179-179B"/>
</dbReference>
<accession>A0A2R5LK14</accession>
<evidence type="ECO:0000256" key="3">
    <source>
        <dbReference type="ARBA" id="ARBA00022989"/>
    </source>
</evidence>
<keyword evidence="2 6" id="KW-0812">Transmembrane</keyword>